<dbReference type="Proteomes" id="UP000007435">
    <property type="component" value="Chromosome"/>
</dbReference>
<keyword evidence="2" id="KW-1185">Reference proteome</keyword>
<dbReference type="EMBL" id="CP002305">
    <property type="protein sequence ID" value="ADQ18126.1"/>
    <property type="molecule type" value="Genomic_DNA"/>
</dbReference>
<dbReference type="KEGG" id="lby:Lbys_2461"/>
<reference key="1">
    <citation type="submission" date="2010-11" db="EMBL/GenBank/DDBJ databases">
        <title>The complete genome of Leadbetterella byssophila DSM 17132.</title>
        <authorList>
            <consortium name="US DOE Joint Genome Institute (JGI-PGF)"/>
            <person name="Lucas S."/>
            <person name="Copeland A."/>
            <person name="Lapidus A."/>
            <person name="Glavina del Rio T."/>
            <person name="Dalin E."/>
            <person name="Tice H."/>
            <person name="Bruce D."/>
            <person name="Goodwin L."/>
            <person name="Pitluck S."/>
            <person name="Kyrpides N."/>
            <person name="Mavromatis K."/>
            <person name="Ivanova N."/>
            <person name="Teshima H."/>
            <person name="Brettin T."/>
            <person name="Detter J.C."/>
            <person name="Han C."/>
            <person name="Tapia R."/>
            <person name="Land M."/>
            <person name="Hauser L."/>
            <person name="Markowitz V."/>
            <person name="Cheng J.-F."/>
            <person name="Hugenholtz P."/>
            <person name="Woyke T."/>
            <person name="Wu D."/>
            <person name="Tindall B."/>
            <person name="Pomrenke H.G."/>
            <person name="Brambilla E."/>
            <person name="Klenk H.-P."/>
            <person name="Eisen J.A."/>
        </authorList>
    </citation>
    <scope>NUCLEOTIDE SEQUENCE [LARGE SCALE GENOMIC DNA]</scope>
    <source>
        <strain>DSM 17132</strain>
    </source>
</reference>
<organism evidence="1 2">
    <name type="scientific">Leadbetterella byssophila (strain DSM 17132 / JCM 16389 / KACC 11308 / NBRC 106382 / 4M15)</name>
    <dbReference type="NCBI Taxonomy" id="649349"/>
    <lineage>
        <taxon>Bacteria</taxon>
        <taxon>Pseudomonadati</taxon>
        <taxon>Bacteroidota</taxon>
        <taxon>Cytophagia</taxon>
        <taxon>Cytophagales</taxon>
        <taxon>Leadbetterellaceae</taxon>
        <taxon>Leadbetterella</taxon>
    </lineage>
</organism>
<name>E4RXR2_LEAB4</name>
<evidence type="ECO:0000313" key="1">
    <source>
        <dbReference type="EMBL" id="ADQ18126.1"/>
    </source>
</evidence>
<dbReference type="AlphaFoldDB" id="E4RXR2"/>
<proteinExistence type="predicted"/>
<sequence length="57" mass="6478">MKSNGVSWYGGNKHFEPSITKVLRFLKKAIKSSLKLLSGSADFQIIACKMRIIQFFL</sequence>
<reference evidence="1 2" key="2">
    <citation type="journal article" date="2011" name="Stand. Genomic Sci.">
        <title>Complete genome sequence of Leadbetterella byssophila type strain (4M15).</title>
        <authorList>
            <person name="Abt B."/>
            <person name="Teshima H."/>
            <person name="Lucas S."/>
            <person name="Lapidus A."/>
            <person name="Del Rio T.G."/>
            <person name="Nolan M."/>
            <person name="Tice H."/>
            <person name="Cheng J.F."/>
            <person name="Pitluck S."/>
            <person name="Liolios K."/>
            <person name="Pagani I."/>
            <person name="Ivanova N."/>
            <person name="Mavromatis K."/>
            <person name="Pati A."/>
            <person name="Tapia R."/>
            <person name="Han C."/>
            <person name="Goodwin L."/>
            <person name="Chen A."/>
            <person name="Palaniappan K."/>
            <person name="Land M."/>
            <person name="Hauser L."/>
            <person name="Chang Y.J."/>
            <person name="Jeffries C.D."/>
            <person name="Rohde M."/>
            <person name="Goker M."/>
            <person name="Tindall B.J."/>
            <person name="Detter J.C."/>
            <person name="Woyke T."/>
            <person name="Bristow J."/>
            <person name="Eisen J.A."/>
            <person name="Markowitz V."/>
            <person name="Hugenholtz P."/>
            <person name="Klenk H.P."/>
            <person name="Kyrpides N.C."/>
        </authorList>
    </citation>
    <scope>NUCLEOTIDE SEQUENCE [LARGE SCALE GENOMIC DNA]</scope>
    <source>
        <strain evidence="2">DSM 17132 / JCM 16389 / KACC 11308 / NBRC 106382 / 4M15</strain>
    </source>
</reference>
<gene>
    <name evidence="1" type="ordered locus">Lbys_2461</name>
</gene>
<dbReference type="HOGENOM" id="CLU_2991129_0_0_10"/>
<protein>
    <submittedName>
        <fullName evidence="1">Uncharacterized protein</fullName>
    </submittedName>
</protein>
<evidence type="ECO:0000313" key="2">
    <source>
        <dbReference type="Proteomes" id="UP000007435"/>
    </source>
</evidence>
<dbReference type="STRING" id="649349.Lbys_2461"/>
<accession>E4RXR2</accession>